<comment type="similarity">
    <text evidence="1">Belongs to the LysR transcriptional regulatory family.</text>
</comment>
<evidence type="ECO:0000256" key="4">
    <source>
        <dbReference type="ARBA" id="ARBA00023163"/>
    </source>
</evidence>
<dbReference type="InterPro" id="IPR050950">
    <property type="entry name" value="HTH-type_LysR_regulators"/>
</dbReference>
<sequence>MDVLGLPRLTMHLRAMRVFMAVSRHGSTVRASQAIHLSQPAVARAIIELEKACGLALFTRAARGMAATSVGASLAMRVETVFAHLDRGAQEAIAAVPAEARRPAAAGRFSAVVAPAGLRALYAIAAAGSESAAAAMLGVTQPAIHAALQGLEQSLGARLFYRLASGTRLTPAGEALLRRVKLSMAEIRAIESDIAAWQGKVRGRIVLGVLPLSVSFFLPLGIEALISRHPDIEVRIVDGTYESLVQQLSNADVDAIVGALRDDAPAQEIRQFPLFDDDLVVVAREGHPCLRHPSLTLEALLRWEWVMPLSGTPAERVLEQVFRAEGLDLPTPRLRASSPALTLAFVLQTGRLALASRADVGASHHAGQLRIAPVALPSSRRRIGIATRSIGELSQGLSLLLQACQAAAPAGIRPPPSS</sequence>
<dbReference type="OrthoDB" id="8981337at2"/>
<accession>A0A4Q7NI19</accession>
<proteinExistence type="inferred from homology"/>
<dbReference type="PANTHER" id="PTHR30419:SF8">
    <property type="entry name" value="NITROGEN ASSIMILATION TRANSCRIPTIONAL ACTIVATOR-RELATED"/>
    <property type="match status" value="1"/>
</dbReference>
<dbReference type="Proteomes" id="UP000292445">
    <property type="component" value="Unassembled WGS sequence"/>
</dbReference>
<dbReference type="SUPFAM" id="SSF53850">
    <property type="entry name" value="Periplasmic binding protein-like II"/>
    <property type="match status" value="1"/>
</dbReference>
<evidence type="ECO:0000256" key="3">
    <source>
        <dbReference type="ARBA" id="ARBA00023125"/>
    </source>
</evidence>
<dbReference type="InterPro" id="IPR036388">
    <property type="entry name" value="WH-like_DNA-bd_sf"/>
</dbReference>
<dbReference type="GO" id="GO:0003700">
    <property type="term" value="F:DNA-binding transcription factor activity"/>
    <property type="evidence" value="ECO:0007669"/>
    <property type="project" value="InterPro"/>
</dbReference>
<dbReference type="Pfam" id="PF00126">
    <property type="entry name" value="HTH_1"/>
    <property type="match status" value="2"/>
</dbReference>
<comment type="caution">
    <text evidence="6">The sequence shown here is derived from an EMBL/GenBank/DDBJ whole genome shotgun (WGS) entry which is preliminary data.</text>
</comment>
<dbReference type="Gene3D" id="3.40.190.10">
    <property type="entry name" value="Periplasmic binding protein-like II"/>
    <property type="match status" value="2"/>
</dbReference>
<dbReference type="InterPro" id="IPR000847">
    <property type="entry name" value="LysR_HTH_N"/>
</dbReference>
<dbReference type="SUPFAM" id="SSF46785">
    <property type="entry name" value="Winged helix' DNA-binding domain"/>
    <property type="match status" value="2"/>
</dbReference>
<dbReference type="Pfam" id="PF03466">
    <property type="entry name" value="LysR_substrate"/>
    <property type="match status" value="1"/>
</dbReference>
<evidence type="ECO:0000256" key="1">
    <source>
        <dbReference type="ARBA" id="ARBA00009437"/>
    </source>
</evidence>
<evidence type="ECO:0000313" key="6">
    <source>
        <dbReference type="EMBL" id="RZS84488.1"/>
    </source>
</evidence>
<keyword evidence="3" id="KW-0238">DNA-binding</keyword>
<dbReference type="PANTHER" id="PTHR30419">
    <property type="entry name" value="HTH-TYPE TRANSCRIPTIONAL REGULATOR YBHD"/>
    <property type="match status" value="1"/>
</dbReference>
<reference evidence="6 7" key="1">
    <citation type="submission" date="2019-02" db="EMBL/GenBank/DDBJ databases">
        <title>Genomic Encyclopedia of Type Strains, Phase IV (KMG-IV): sequencing the most valuable type-strain genomes for metagenomic binning, comparative biology and taxonomic classification.</title>
        <authorList>
            <person name="Goeker M."/>
        </authorList>
    </citation>
    <scope>NUCLEOTIDE SEQUENCE [LARGE SCALE GENOMIC DNA]</scope>
    <source>
        <strain evidence="6 7">K24</strain>
    </source>
</reference>
<dbReference type="PRINTS" id="PR00039">
    <property type="entry name" value="HTHLYSR"/>
</dbReference>
<dbReference type="InterPro" id="IPR005119">
    <property type="entry name" value="LysR_subst-bd"/>
</dbReference>
<keyword evidence="7" id="KW-1185">Reference proteome</keyword>
<dbReference type="EMBL" id="SGXC01000001">
    <property type="protein sequence ID" value="RZS84488.1"/>
    <property type="molecule type" value="Genomic_DNA"/>
</dbReference>
<protein>
    <submittedName>
        <fullName evidence="6">LysR family transcriptional regulator</fullName>
    </submittedName>
</protein>
<dbReference type="AlphaFoldDB" id="A0A4Q7NI19"/>
<evidence type="ECO:0000256" key="2">
    <source>
        <dbReference type="ARBA" id="ARBA00023015"/>
    </source>
</evidence>
<dbReference type="GO" id="GO:0003677">
    <property type="term" value="F:DNA binding"/>
    <property type="evidence" value="ECO:0007669"/>
    <property type="project" value="UniProtKB-KW"/>
</dbReference>
<feature type="domain" description="HTH lysR-type" evidence="5">
    <location>
        <begin position="11"/>
        <end position="68"/>
    </location>
</feature>
<dbReference type="Gene3D" id="1.10.10.10">
    <property type="entry name" value="Winged helix-like DNA-binding domain superfamily/Winged helix DNA-binding domain"/>
    <property type="match status" value="2"/>
</dbReference>
<keyword evidence="4" id="KW-0804">Transcription</keyword>
<keyword evidence="2" id="KW-0805">Transcription regulation</keyword>
<dbReference type="RefSeq" id="WP_130355846.1">
    <property type="nucleotide sequence ID" value="NZ_SGXC01000001.1"/>
</dbReference>
<gene>
    <name evidence="6" type="ORF">EV675_0505</name>
</gene>
<dbReference type="PROSITE" id="PS50931">
    <property type="entry name" value="HTH_LYSR"/>
    <property type="match status" value="2"/>
</dbReference>
<feature type="domain" description="HTH lysR-type" evidence="5">
    <location>
        <begin position="118"/>
        <end position="170"/>
    </location>
</feature>
<organism evidence="6 7">
    <name type="scientific">Pigmentiphaga kullae</name>
    <dbReference type="NCBI Taxonomy" id="151784"/>
    <lineage>
        <taxon>Bacteria</taxon>
        <taxon>Pseudomonadati</taxon>
        <taxon>Pseudomonadota</taxon>
        <taxon>Betaproteobacteria</taxon>
        <taxon>Burkholderiales</taxon>
        <taxon>Alcaligenaceae</taxon>
        <taxon>Pigmentiphaga</taxon>
    </lineage>
</organism>
<dbReference type="InterPro" id="IPR036390">
    <property type="entry name" value="WH_DNA-bd_sf"/>
</dbReference>
<dbReference type="GO" id="GO:0005829">
    <property type="term" value="C:cytosol"/>
    <property type="evidence" value="ECO:0007669"/>
    <property type="project" value="TreeGrafter"/>
</dbReference>
<evidence type="ECO:0000259" key="5">
    <source>
        <dbReference type="PROSITE" id="PS50931"/>
    </source>
</evidence>
<evidence type="ECO:0000313" key="7">
    <source>
        <dbReference type="Proteomes" id="UP000292445"/>
    </source>
</evidence>
<name>A0A4Q7NI19_9BURK</name>